<dbReference type="SMART" id="SM01099">
    <property type="entry name" value="CPW_WPC"/>
    <property type="match status" value="2"/>
</dbReference>
<keyword evidence="1" id="KW-0732">Signal</keyword>
<evidence type="ECO:0000256" key="1">
    <source>
        <dbReference type="SAM" id="SignalP"/>
    </source>
</evidence>
<comment type="caution">
    <text evidence="3">The sequence shown here is derived from an EMBL/GenBank/DDBJ whole genome shotgun (WGS) entry which is preliminary data.</text>
</comment>
<keyword evidence="4" id="KW-1185">Reference proteome</keyword>
<feature type="chain" id="PRO_5045115701" description="CPW-WPC domain-containing protein" evidence="1">
    <location>
        <begin position="20"/>
        <end position="235"/>
    </location>
</feature>
<gene>
    <name evidence="3" type="ORF">PCOR1329_LOCUS888</name>
</gene>
<feature type="signal peptide" evidence="1">
    <location>
        <begin position="1"/>
        <end position="19"/>
    </location>
</feature>
<dbReference type="Proteomes" id="UP001189429">
    <property type="component" value="Unassembled WGS sequence"/>
</dbReference>
<name>A0ABN9PGH3_9DINO</name>
<evidence type="ECO:0000313" key="3">
    <source>
        <dbReference type="EMBL" id="CAK0789263.1"/>
    </source>
</evidence>
<dbReference type="NCBIfam" id="TIGR01492">
    <property type="entry name" value="CPW_WPC"/>
    <property type="match status" value="2"/>
</dbReference>
<evidence type="ECO:0000313" key="4">
    <source>
        <dbReference type="Proteomes" id="UP001189429"/>
    </source>
</evidence>
<dbReference type="Pfam" id="PF09717">
    <property type="entry name" value="CPW_WPC"/>
    <property type="match status" value="2"/>
</dbReference>
<sequence>MLTAARAMACALLAGAATAQPVFPDGAGAIIGGVAAQQRATPALVADDRATVQRLGRAAAARLEHDLAASILREELNEAAYTMAHVRILQRVFAGGCPRDVTKCPREWDRTASGACSPPSDYDGWCGDVDARDMSPAEIEAFSWKCKASWPCAAPCKLDFGSCPVAWRSQGSGACAAPAEYNGMCRRAADFSNQTASQKASWAAMCDVAWLAFALGASRSRIAIRMRCFAGRARE</sequence>
<proteinExistence type="predicted"/>
<protein>
    <recommendedName>
        <fullName evidence="2">CPW-WPC domain-containing protein</fullName>
    </recommendedName>
</protein>
<reference evidence="3" key="1">
    <citation type="submission" date="2023-10" db="EMBL/GenBank/DDBJ databases">
        <authorList>
            <person name="Chen Y."/>
            <person name="Shah S."/>
            <person name="Dougan E. K."/>
            <person name="Thang M."/>
            <person name="Chan C."/>
        </authorList>
    </citation>
    <scope>NUCLEOTIDE SEQUENCE [LARGE SCALE GENOMIC DNA]</scope>
</reference>
<dbReference type="InterPro" id="IPR006387">
    <property type="entry name" value="CPW_WPC_dom"/>
</dbReference>
<feature type="domain" description="CPW-WPC" evidence="2">
    <location>
        <begin position="97"/>
        <end position="154"/>
    </location>
</feature>
<accession>A0ABN9PGH3</accession>
<dbReference type="EMBL" id="CAUYUJ010000208">
    <property type="protein sequence ID" value="CAK0789263.1"/>
    <property type="molecule type" value="Genomic_DNA"/>
</dbReference>
<feature type="non-terminal residue" evidence="3">
    <location>
        <position position="235"/>
    </location>
</feature>
<evidence type="ECO:0000259" key="2">
    <source>
        <dbReference type="SMART" id="SM01099"/>
    </source>
</evidence>
<feature type="domain" description="CPW-WPC" evidence="2">
    <location>
        <begin position="156"/>
        <end position="214"/>
    </location>
</feature>
<organism evidence="3 4">
    <name type="scientific">Prorocentrum cordatum</name>
    <dbReference type="NCBI Taxonomy" id="2364126"/>
    <lineage>
        <taxon>Eukaryota</taxon>
        <taxon>Sar</taxon>
        <taxon>Alveolata</taxon>
        <taxon>Dinophyceae</taxon>
        <taxon>Prorocentrales</taxon>
        <taxon>Prorocentraceae</taxon>
        <taxon>Prorocentrum</taxon>
    </lineage>
</organism>